<dbReference type="PANTHER" id="PTHR48267">
    <property type="entry name" value="CUPREDOXIN SUPERFAMILY PROTEIN"/>
    <property type="match status" value="1"/>
</dbReference>
<keyword evidence="6" id="KW-1185">Reference proteome</keyword>
<dbReference type="Pfam" id="PF07731">
    <property type="entry name" value="Cu-oxidase_2"/>
    <property type="match status" value="1"/>
</dbReference>
<dbReference type="CDD" id="cd13852">
    <property type="entry name" value="CuRO_1_McoP_like"/>
    <property type="match status" value="1"/>
</dbReference>
<evidence type="ECO:0000256" key="1">
    <source>
        <dbReference type="SAM" id="MobiDB-lite"/>
    </source>
</evidence>
<evidence type="ECO:0000259" key="3">
    <source>
        <dbReference type="Pfam" id="PF07731"/>
    </source>
</evidence>
<feature type="transmembrane region" description="Helical" evidence="2">
    <location>
        <begin position="12"/>
        <end position="31"/>
    </location>
</feature>
<evidence type="ECO:0000256" key="2">
    <source>
        <dbReference type="SAM" id="Phobius"/>
    </source>
</evidence>
<dbReference type="EC" id="1.3.3.5" evidence="5"/>
<dbReference type="EMBL" id="CP002086">
    <property type="protein sequence ID" value="ADJ29716.1"/>
    <property type="molecule type" value="Genomic_DNA"/>
</dbReference>
<feature type="domain" description="Plastocyanin-like" evidence="3">
    <location>
        <begin position="423"/>
        <end position="528"/>
    </location>
</feature>
<dbReference type="InterPro" id="IPR008972">
    <property type="entry name" value="Cupredoxin"/>
</dbReference>
<dbReference type="eggNOG" id="COG2132">
    <property type="taxonomic scope" value="Bacteria"/>
</dbReference>
<dbReference type="STRING" id="105559.Nwat_2985"/>
<dbReference type="InterPro" id="IPR011706">
    <property type="entry name" value="Cu-oxidase_C"/>
</dbReference>
<dbReference type="Proteomes" id="UP000000393">
    <property type="component" value="Chromosome"/>
</dbReference>
<protein>
    <submittedName>
        <fullName evidence="5">Bilirubin oxidase</fullName>
        <ecNumber evidence="5">1.3.3.5</ecNumber>
    </submittedName>
</protein>
<dbReference type="KEGG" id="nwa:Nwat_2985"/>
<dbReference type="PROSITE" id="PS51318">
    <property type="entry name" value="TAT"/>
    <property type="match status" value="1"/>
</dbReference>
<feature type="domain" description="Plastocyanin-like" evidence="4">
    <location>
        <begin position="74"/>
        <end position="184"/>
    </location>
</feature>
<reference evidence="5 6" key="1">
    <citation type="submission" date="2010-06" db="EMBL/GenBank/DDBJ databases">
        <title>Complete sequence of chromosome of Nitrosococcus watsoni C-113.</title>
        <authorList>
            <consortium name="US DOE Joint Genome Institute"/>
            <person name="Lucas S."/>
            <person name="Copeland A."/>
            <person name="Lapidus A."/>
            <person name="Cheng J.-F."/>
            <person name="Bruce D."/>
            <person name="Goodwin L."/>
            <person name="Pitluck S."/>
            <person name="Malfatti S.A."/>
            <person name="Chain P.S.G."/>
            <person name="Land M."/>
            <person name="Hauser L."/>
            <person name="Kyrpides N."/>
            <person name="Ivanova N."/>
            <person name="Cambell M.A."/>
            <person name="Heidelberg J.F."/>
            <person name="Klotz M.G."/>
            <person name="Woyke T."/>
        </authorList>
    </citation>
    <scope>NUCLEOTIDE SEQUENCE [LARGE SCALE GENOMIC DNA]</scope>
    <source>
        <strain evidence="5 6">C-113</strain>
    </source>
</reference>
<dbReference type="SUPFAM" id="SSF49503">
    <property type="entry name" value="Cupredoxins"/>
    <property type="match status" value="3"/>
</dbReference>
<dbReference type="InterPro" id="IPR011707">
    <property type="entry name" value="Cu-oxidase-like_N"/>
</dbReference>
<dbReference type="HOGENOM" id="CLU_009100_2_1_6"/>
<keyword evidence="2" id="KW-0812">Transmembrane</keyword>
<dbReference type="InterPro" id="IPR006311">
    <property type="entry name" value="TAT_signal"/>
</dbReference>
<dbReference type="RefSeq" id="WP_013221777.1">
    <property type="nucleotide sequence ID" value="NC_014315.1"/>
</dbReference>
<organism evidence="5 6">
    <name type="scientific">Nitrosococcus watsoni (strain C-113)</name>
    <dbReference type="NCBI Taxonomy" id="105559"/>
    <lineage>
        <taxon>Bacteria</taxon>
        <taxon>Pseudomonadati</taxon>
        <taxon>Pseudomonadota</taxon>
        <taxon>Gammaproteobacteria</taxon>
        <taxon>Chromatiales</taxon>
        <taxon>Chromatiaceae</taxon>
        <taxon>Nitrosococcus</taxon>
    </lineage>
</organism>
<dbReference type="PANTHER" id="PTHR48267:SF1">
    <property type="entry name" value="BILIRUBIN OXIDASE"/>
    <property type="match status" value="1"/>
</dbReference>
<accession>D8KC45</accession>
<gene>
    <name evidence="5" type="ordered locus">Nwat_2985</name>
</gene>
<keyword evidence="2" id="KW-0472">Membrane</keyword>
<evidence type="ECO:0000313" key="6">
    <source>
        <dbReference type="Proteomes" id="UP000000393"/>
    </source>
</evidence>
<evidence type="ECO:0000313" key="5">
    <source>
        <dbReference type="EMBL" id="ADJ29716.1"/>
    </source>
</evidence>
<keyword evidence="2" id="KW-1133">Transmembrane helix</keyword>
<dbReference type="GO" id="GO:0047705">
    <property type="term" value="F:bilirubin oxidase activity"/>
    <property type="evidence" value="ECO:0007669"/>
    <property type="project" value="UniProtKB-EC"/>
</dbReference>
<dbReference type="CDD" id="cd13879">
    <property type="entry name" value="CuRO_2_McoP_like"/>
    <property type="match status" value="1"/>
</dbReference>
<name>D8KC45_NITWC</name>
<keyword evidence="5" id="KW-0560">Oxidoreductase</keyword>
<feature type="region of interest" description="Disordered" evidence="1">
    <location>
        <begin position="330"/>
        <end position="350"/>
    </location>
</feature>
<dbReference type="InterPro" id="IPR045087">
    <property type="entry name" value="Cu-oxidase_fam"/>
</dbReference>
<proteinExistence type="predicted"/>
<dbReference type="AlphaFoldDB" id="D8KC45"/>
<dbReference type="GO" id="GO:0005507">
    <property type="term" value="F:copper ion binding"/>
    <property type="evidence" value="ECO:0007669"/>
    <property type="project" value="InterPro"/>
</dbReference>
<dbReference type="OrthoDB" id="9757546at2"/>
<sequence>MNSFIDIKRRKFLQYAGIGTATMALAPNWLWAGAGPKNNAYLFSNPDVEIRMTAQVTKTSILSGPPTEVWKFSATLLKGPQGTVEEIPGSYLGPILRLRQGQKVRIHFHNKVPGPCVIHQHGLHVPERSDGHPRYAIDQGQTYSYDFQVLNRAGTYWYHSHTHQYTGHRVYFGLAGLLLVSDQEERALNLPSGDYEIPLVIQDRQFGQQNELHYTRGMHERMAGFLGNRILVNGFPDFELPVAARAYRLRILNGSNSRIYKLAWSDGTPVTVIASDGGLLEKPERYPYVTLAPAERIELWVDFGGRKVGSEIKLQSLPFSGTMPRMGGGMGGRGHGRGRHGHGGDSALPNGADFSIMKVQVVRKENENQKLPRRLSTIRNYQMQEAENPDHPRTIHLSMRPHSPRLNGRSFSMTAVAEEEGVKLDSLQLIEFVNRDRRARGMMMAHPMHIHGQPFQILRREVLPAFQQSYTTLSKGFINSGWRDTVLVMPGEKVTLLKPFEDYEGLFLYHCHNMEHEDLDMMRNFQVRA</sequence>
<evidence type="ECO:0000259" key="4">
    <source>
        <dbReference type="Pfam" id="PF07732"/>
    </source>
</evidence>
<dbReference type="Pfam" id="PF07732">
    <property type="entry name" value="Cu-oxidase_3"/>
    <property type="match status" value="1"/>
</dbReference>
<dbReference type="Gene3D" id="2.60.40.420">
    <property type="entry name" value="Cupredoxins - blue copper proteins"/>
    <property type="match status" value="3"/>
</dbReference>